<proteinExistence type="predicted"/>
<evidence type="ECO:0000313" key="2">
    <source>
        <dbReference type="Proteomes" id="UP001519295"/>
    </source>
</evidence>
<protein>
    <submittedName>
        <fullName evidence="1">Uncharacterized protein</fullName>
    </submittedName>
</protein>
<comment type="caution">
    <text evidence="1">The sequence shown here is derived from an EMBL/GenBank/DDBJ whole genome shotgun (WGS) entry which is preliminary data.</text>
</comment>
<sequence length="65" mass="7419">MLYDGDLGAAVPEHWRDTARARGRLTVLAATQLDLHRTDRGEQVRQELQDGRLVAGQVLFRYRAE</sequence>
<accession>A0ABS4W671</accession>
<dbReference type="EMBL" id="JAGINU010000004">
    <property type="protein sequence ID" value="MBP2371665.1"/>
    <property type="molecule type" value="Genomic_DNA"/>
</dbReference>
<name>A0ABS4W671_9PSEU</name>
<organism evidence="1 2">
    <name type="scientific">Pseudonocardia parietis</name>
    <dbReference type="NCBI Taxonomy" id="570936"/>
    <lineage>
        <taxon>Bacteria</taxon>
        <taxon>Bacillati</taxon>
        <taxon>Actinomycetota</taxon>
        <taxon>Actinomycetes</taxon>
        <taxon>Pseudonocardiales</taxon>
        <taxon>Pseudonocardiaceae</taxon>
        <taxon>Pseudonocardia</taxon>
    </lineage>
</organism>
<dbReference type="Proteomes" id="UP001519295">
    <property type="component" value="Unassembled WGS sequence"/>
</dbReference>
<gene>
    <name evidence="1" type="ORF">JOF36_007438</name>
</gene>
<reference evidence="1 2" key="1">
    <citation type="submission" date="2021-03" db="EMBL/GenBank/DDBJ databases">
        <title>Sequencing the genomes of 1000 actinobacteria strains.</title>
        <authorList>
            <person name="Klenk H.-P."/>
        </authorList>
    </citation>
    <scope>NUCLEOTIDE SEQUENCE [LARGE SCALE GENOMIC DNA]</scope>
    <source>
        <strain evidence="1 2">DSM 45256</strain>
    </source>
</reference>
<dbReference type="RefSeq" id="WP_210036793.1">
    <property type="nucleotide sequence ID" value="NZ_JAGINU010000004.1"/>
</dbReference>
<keyword evidence="2" id="KW-1185">Reference proteome</keyword>
<evidence type="ECO:0000313" key="1">
    <source>
        <dbReference type="EMBL" id="MBP2371665.1"/>
    </source>
</evidence>